<evidence type="ECO:0000256" key="1">
    <source>
        <dbReference type="SAM" id="SignalP"/>
    </source>
</evidence>
<keyword evidence="3" id="KW-1185">Reference proteome</keyword>
<sequence length="517" mass="54922">MATEGLRALLLTATALLVPVAGHAQGRPLSAIDWLSDTVARPAPRVVPEAPVRPLGAPEAIVTTPLSARNLDGVGVLSVKTTGMDPQFWARSDAEVLKAKLRDEGPEPLPALRDLIQMLMLAEVDPPMHSDGQGGFLLARIDRLLSFGALEAAQELITAAGPPTPDLFRRAFDIALLLGTEDRACAAQRASPRISPTLSARIFCLARGGDWGAAELTLATAQALGHVSEEEVQILRRFIRPEAYEDEEPLPPPARVTPLNLRLYEAIGEALSPSGQPLAFAHGDLTPATGWKAQIEAAERLARTGGIAPAQLFRLYTERRAAASGGVWSRVQAVQSFERALSGAAPEKAASALKTAWTEMASMELEVPFAEHYAARIAAHPWPEGEAQELAFRLRLLSADFANLLPEDVPPSEEAAFLAGLAQGRATTAPPPDNLARAIARAFPGAGEPPLPSGAAQGLMRDGRMGEAALMAIDQVTVGALGELRTVTEGLVTLRRLGFETAARKAALQLLILERRG</sequence>
<dbReference type="RefSeq" id="WP_128488152.1">
    <property type="nucleotide sequence ID" value="NZ_JBHLXB010000017.1"/>
</dbReference>
<dbReference type="Proteomes" id="UP000287168">
    <property type="component" value="Unassembled WGS sequence"/>
</dbReference>
<gene>
    <name evidence="2" type="ORF">EP867_08540</name>
</gene>
<feature type="chain" id="PRO_5018634058" description="Antifreeze glycopeptide polyprotein" evidence="1">
    <location>
        <begin position="25"/>
        <end position="517"/>
    </location>
</feature>
<proteinExistence type="predicted"/>
<protein>
    <recommendedName>
        <fullName evidence="4">Antifreeze glycopeptide polyprotein</fullName>
    </recommendedName>
</protein>
<evidence type="ECO:0000313" key="2">
    <source>
        <dbReference type="EMBL" id="RWY41771.1"/>
    </source>
</evidence>
<accession>A0A3S4XTE9</accession>
<comment type="caution">
    <text evidence="2">The sequence shown here is derived from an EMBL/GenBank/DDBJ whole genome shotgun (WGS) entry which is preliminary data.</text>
</comment>
<evidence type="ECO:0000313" key="3">
    <source>
        <dbReference type="Proteomes" id="UP000287168"/>
    </source>
</evidence>
<dbReference type="OrthoDB" id="7929427at2"/>
<reference evidence="2 3" key="1">
    <citation type="journal article" date="2015" name="Int. J. Syst. Evol. Microbiol.">
        <title>Gemmobacter intermedius sp. nov., isolated from a white stork (Ciconia ciconia).</title>
        <authorList>
            <person name="Kampfer P."/>
            <person name="Jerzak L."/>
            <person name="Wilharm G."/>
            <person name="Golke J."/>
            <person name="Busse H.J."/>
            <person name="Glaeser S.P."/>
        </authorList>
    </citation>
    <scope>NUCLEOTIDE SEQUENCE [LARGE SCALE GENOMIC DNA]</scope>
    <source>
        <strain evidence="2 3">119/4</strain>
    </source>
</reference>
<name>A0A3S4XTE9_9RHOB</name>
<dbReference type="EMBL" id="SBLC01000009">
    <property type="protein sequence ID" value="RWY41771.1"/>
    <property type="molecule type" value="Genomic_DNA"/>
</dbReference>
<keyword evidence="1" id="KW-0732">Signal</keyword>
<evidence type="ECO:0008006" key="4">
    <source>
        <dbReference type="Google" id="ProtNLM"/>
    </source>
</evidence>
<organism evidence="2 3">
    <name type="scientific">Falsigemmobacter intermedius</name>
    <dbReference type="NCBI Taxonomy" id="1553448"/>
    <lineage>
        <taxon>Bacteria</taxon>
        <taxon>Pseudomonadati</taxon>
        <taxon>Pseudomonadota</taxon>
        <taxon>Alphaproteobacteria</taxon>
        <taxon>Rhodobacterales</taxon>
        <taxon>Paracoccaceae</taxon>
        <taxon>Falsigemmobacter</taxon>
    </lineage>
</organism>
<feature type="signal peptide" evidence="1">
    <location>
        <begin position="1"/>
        <end position="24"/>
    </location>
</feature>
<dbReference type="AlphaFoldDB" id="A0A3S4XTE9"/>